<dbReference type="OMA" id="TGHMEAW"/>
<dbReference type="InterPro" id="IPR036388">
    <property type="entry name" value="WH-like_DNA-bd_sf"/>
</dbReference>
<dbReference type="GO" id="GO:0032259">
    <property type="term" value="P:methylation"/>
    <property type="evidence" value="ECO:0007669"/>
    <property type="project" value="UniProtKB-KW"/>
</dbReference>
<dbReference type="Proteomes" id="UP000663193">
    <property type="component" value="Chromosome 14"/>
</dbReference>
<dbReference type="VEuPathDB" id="FungiDB:JI435_142400"/>
<gene>
    <name evidence="6" type="ORF">JI435_142400</name>
</gene>
<evidence type="ECO:0000313" key="6">
    <source>
        <dbReference type="EMBL" id="QRD02967.1"/>
    </source>
</evidence>
<reference evidence="7" key="1">
    <citation type="journal article" date="2021" name="BMC Genomics">
        <title>Chromosome-level genome assembly and manually-curated proteome of model necrotroph Parastagonospora nodorum Sn15 reveals a genome-wide trove of candidate effector homologs, and redundancy of virulence-related functions within an accessory chromosome.</title>
        <authorList>
            <person name="Bertazzoni S."/>
            <person name="Jones D.A.B."/>
            <person name="Phan H.T."/>
            <person name="Tan K.-C."/>
            <person name="Hane J.K."/>
        </authorList>
    </citation>
    <scope>NUCLEOTIDE SEQUENCE [LARGE SCALE GENOMIC DNA]</scope>
    <source>
        <strain evidence="7">SN15 / ATCC MYA-4574 / FGSC 10173)</strain>
    </source>
</reference>
<evidence type="ECO:0000256" key="2">
    <source>
        <dbReference type="ARBA" id="ARBA00022679"/>
    </source>
</evidence>
<name>A0A7U2FCX7_PHANO</name>
<proteinExistence type="predicted"/>
<evidence type="ECO:0000256" key="1">
    <source>
        <dbReference type="ARBA" id="ARBA00022603"/>
    </source>
</evidence>
<dbReference type="InterPro" id="IPR016461">
    <property type="entry name" value="COMT-like"/>
</dbReference>
<keyword evidence="7" id="KW-1185">Reference proteome</keyword>
<keyword evidence="2" id="KW-0808">Transferase</keyword>
<dbReference type="PANTHER" id="PTHR43712:SF8">
    <property type="entry name" value="O-METHYLTRANSFERASE AF390-400"/>
    <property type="match status" value="1"/>
</dbReference>
<protein>
    <recommendedName>
        <fullName evidence="5">O-methyltransferase C-terminal domain-containing protein</fullName>
    </recommendedName>
</protein>
<dbReference type="InterPro" id="IPR001077">
    <property type="entry name" value="COMT_C"/>
</dbReference>
<dbReference type="Gene3D" id="3.40.50.150">
    <property type="entry name" value="Vaccinia Virus protein VP39"/>
    <property type="match status" value="1"/>
</dbReference>
<dbReference type="OrthoDB" id="1535081at2759"/>
<sequence length="402" mass="45123">MSAFNTTISTIKSLDPSQFSNDVERFQAKEALRKALVRMETPFERIWALSFENPPLIAGLRICVDLGVWKNWTAVYKEKGEAELTLEQIVALCEKKPEANLLRRFLRHISALYMLEETGPNTWKPTTFSLALGDEAGHISAGVVCGDDHTLPCALNMPKFLAKYDYKDPVDLAKLDNYTDMTGGTSFFAACAADPEGKGGSFIGLMTALRNHKMDWTEVYDTKRIMDGADVSGNTPMFVDIGGAHGLDTERLLTKHPDLPKDVLVLQDTPEVVGMEIEGLDPRIKRMPYDFFTPQPVVGARAYFFHAVPHDWPDADCVRMFEQVKKVFKKGYSKLLIYEVVLPKVGATNMQTALDLELMNCTSGLERTEDHWTRLLKQVGFKIVEISRHPRAVESVIEADLD</sequence>
<dbReference type="InterPro" id="IPR029063">
    <property type="entry name" value="SAM-dependent_MTases_sf"/>
</dbReference>
<evidence type="ECO:0000259" key="5">
    <source>
        <dbReference type="Pfam" id="PF00891"/>
    </source>
</evidence>
<feature type="domain" description="O-methyltransferase C-terminal" evidence="5">
    <location>
        <begin position="220"/>
        <end position="382"/>
    </location>
</feature>
<dbReference type="Pfam" id="PF00891">
    <property type="entry name" value="Methyltransf_2"/>
    <property type="match status" value="1"/>
</dbReference>
<evidence type="ECO:0000313" key="7">
    <source>
        <dbReference type="Proteomes" id="UP000663193"/>
    </source>
</evidence>
<dbReference type="EMBL" id="CP069036">
    <property type="protein sequence ID" value="QRD02967.1"/>
    <property type="molecule type" value="Genomic_DNA"/>
</dbReference>
<dbReference type="Gene3D" id="1.10.10.10">
    <property type="entry name" value="Winged helix-like DNA-binding domain superfamily/Winged helix DNA-binding domain"/>
    <property type="match status" value="1"/>
</dbReference>
<feature type="active site" description="Proton acceptor" evidence="4">
    <location>
        <position position="310"/>
    </location>
</feature>
<accession>A0A7U2FCX7</accession>
<dbReference type="AlphaFoldDB" id="A0A7U2FCX7"/>
<evidence type="ECO:0000256" key="4">
    <source>
        <dbReference type="PIRSR" id="PIRSR005739-1"/>
    </source>
</evidence>
<keyword evidence="3" id="KW-0949">S-adenosyl-L-methionine</keyword>
<evidence type="ECO:0000256" key="3">
    <source>
        <dbReference type="ARBA" id="ARBA00022691"/>
    </source>
</evidence>
<dbReference type="PROSITE" id="PS51683">
    <property type="entry name" value="SAM_OMT_II"/>
    <property type="match status" value="1"/>
</dbReference>
<dbReference type="PANTHER" id="PTHR43712">
    <property type="entry name" value="PUTATIVE (AFU_ORTHOLOGUE AFUA_4G14580)-RELATED"/>
    <property type="match status" value="1"/>
</dbReference>
<organism evidence="6 7">
    <name type="scientific">Phaeosphaeria nodorum (strain SN15 / ATCC MYA-4574 / FGSC 10173)</name>
    <name type="common">Glume blotch fungus</name>
    <name type="synonym">Parastagonospora nodorum</name>
    <dbReference type="NCBI Taxonomy" id="321614"/>
    <lineage>
        <taxon>Eukaryota</taxon>
        <taxon>Fungi</taxon>
        <taxon>Dikarya</taxon>
        <taxon>Ascomycota</taxon>
        <taxon>Pezizomycotina</taxon>
        <taxon>Dothideomycetes</taxon>
        <taxon>Pleosporomycetidae</taxon>
        <taxon>Pleosporales</taxon>
        <taxon>Pleosporineae</taxon>
        <taxon>Phaeosphaeriaceae</taxon>
        <taxon>Parastagonospora</taxon>
    </lineage>
</organism>
<dbReference type="PIRSF" id="PIRSF005739">
    <property type="entry name" value="O-mtase"/>
    <property type="match status" value="1"/>
</dbReference>
<dbReference type="SUPFAM" id="SSF53335">
    <property type="entry name" value="S-adenosyl-L-methionine-dependent methyltransferases"/>
    <property type="match status" value="1"/>
</dbReference>
<dbReference type="GO" id="GO:0008171">
    <property type="term" value="F:O-methyltransferase activity"/>
    <property type="evidence" value="ECO:0007669"/>
    <property type="project" value="InterPro"/>
</dbReference>
<keyword evidence="1" id="KW-0489">Methyltransferase</keyword>